<evidence type="ECO:0000313" key="2">
    <source>
        <dbReference type="EMBL" id="GAG09462.1"/>
    </source>
</evidence>
<feature type="non-terminal residue" evidence="2">
    <location>
        <position position="1"/>
    </location>
</feature>
<dbReference type="Gene3D" id="3.40.710.10">
    <property type="entry name" value="DD-peptidase/beta-lactamase superfamily"/>
    <property type="match status" value="1"/>
</dbReference>
<dbReference type="EMBL" id="BARS01020624">
    <property type="protein sequence ID" value="GAG09462.1"/>
    <property type="molecule type" value="Genomic_DNA"/>
</dbReference>
<protein>
    <recommendedName>
        <fullName evidence="1">Beta-lactamase-related domain-containing protein</fullName>
    </recommendedName>
</protein>
<sequence length="249" mass="27170">HTSGLPAAFGGHDVWGETVPPPLSVYLGDSLEVVRPPSEKVVYSNLAYSLVAYLVEQFSGVPYKEYIQDRIWGSLGMTSTAFAPTPEMEERLSIPYVPDRETGRLVAAGRTKANVWPAGIVYGTVHDQASWVRFNLGDGAVEGGRLLQASTLDQMHTLQFEEFAGNSMAGGWGYENPGYGLTWWLTARDGERFFAHSGSVSGYTAFVMGNRTRGFGIAVLTNGNRAHPHLVRICNLALDLLAEELGESR</sequence>
<feature type="domain" description="Beta-lactamase-related" evidence="1">
    <location>
        <begin position="1"/>
        <end position="226"/>
    </location>
</feature>
<dbReference type="InterPro" id="IPR050491">
    <property type="entry name" value="AmpC-like"/>
</dbReference>
<accession>X0VE15</accession>
<organism evidence="2">
    <name type="scientific">marine sediment metagenome</name>
    <dbReference type="NCBI Taxonomy" id="412755"/>
    <lineage>
        <taxon>unclassified sequences</taxon>
        <taxon>metagenomes</taxon>
        <taxon>ecological metagenomes</taxon>
    </lineage>
</organism>
<dbReference type="InterPro" id="IPR001466">
    <property type="entry name" value="Beta-lactam-related"/>
</dbReference>
<dbReference type="PANTHER" id="PTHR46825">
    <property type="entry name" value="D-ALANYL-D-ALANINE-CARBOXYPEPTIDASE/ENDOPEPTIDASE AMPH"/>
    <property type="match status" value="1"/>
</dbReference>
<comment type="caution">
    <text evidence="2">The sequence shown here is derived from an EMBL/GenBank/DDBJ whole genome shotgun (WGS) entry which is preliminary data.</text>
</comment>
<dbReference type="PANTHER" id="PTHR46825:SF9">
    <property type="entry name" value="BETA-LACTAMASE-RELATED DOMAIN-CONTAINING PROTEIN"/>
    <property type="match status" value="1"/>
</dbReference>
<reference evidence="2" key="1">
    <citation type="journal article" date="2014" name="Front. Microbiol.">
        <title>High frequency of phylogenetically diverse reductive dehalogenase-homologous genes in deep subseafloor sedimentary metagenomes.</title>
        <authorList>
            <person name="Kawai M."/>
            <person name="Futagami T."/>
            <person name="Toyoda A."/>
            <person name="Takaki Y."/>
            <person name="Nishi S."/>
            <person name="Hori S."/>
            <person name="Arai W."/>
            <person name="Tsubouchi T."/>
            <person name="Morono Y."/>
            <person name="Uchiyama I."/>
            <person name="Ito T."/>
            <person name="Fujiyama A."/>
            <person name="Inagaki F."/>
            <person name="Takami H."/>
        </authorList>
    </citation>
    <scope>NUCLEOTIDE SEQUENCE</scope>
    <source>
        <strain evidence="2">Expedition CK06-06</strain>
    </source>
</reference>
<evidence type="ECO:0000259" key="1">
    <source>
        <dbReference type="Pfam" id="PF00144"/>
    </source>
</evidence>
<dbReference type="InterPro" id="IPR012338">
    <property type="entry name" value="Beta-lactam/transpept-like"/>
</dbReference>
<dbReference type="AlphaFoldDB" id="X0VE15"/>
<dbReference type="SUPFAM" id="SSF56601">
    <property type="entry name" value="beta-lactamase/transpeptidase-like"/>
    <property type="match status" value="1"/>
</dbReference>
<gene>
    <name evidence="2" type="ORF">S01H1_33227</name>
</gene>
<name>X0VE15_9ZZZZ</name>
<dbReference type="Pfam" id="PF00144">
    <property type="entry name" value="Beta-lactamase"/>
    <property type="match status" value="1"/>
</dbReference>
<proteinExistence type="predicted"/>